<evidence type="ECO:0000313" key="3">
    <source>
        <dbReference type="Proteomes" id="UP001595547"/>
    </source>
</evidence>
<protein>
    <submittedName>
        <fullName evidence="2">NepR family anti-sigma factor</fullName>
    </submittedName>
</protein>
<comment type="caution">
    <text evidence="2">The sequence shown here is derived from an EMBL/GenBank/DDBJ whole genome shotgun (WGS) entry which is preliminary data.</text>
</comment>
<name>A0ABV7J2E2_9RHOB</name>
<dbReference type="RefSeq" id="WP_380074657.1">
    <property type="nucleotide sequence ID" value="NZ_JBHRTO010000002.1"/>
</dbReference>
<dbReference type="Pfam" id="PF18557">
    <property type="entry name" value="NepR"/>
    <property type="match status" value="1"/>
</dbReference>
<reference evidence="3" key="1">
    <citation type="journal article" date="2019" name="Int. J. Syst. Evol. Microbiol.">
        <title>The Global Catalogue of Microorganisms (GCM) 10K type strain sequencing project: providing services to taxonomists for standard genome sequencing and annotation.</title>
        <authorList>
            <consortium name="The Broad Institute Genomics Platform"/>
            <consortium name="The Broad Institute Genome Sequencing Center for Infectious Disease"/>
            <person name="Wu L."/>
            <person name="Ma J."/>
        </authorList>
    </citation>
    <scope>NUCLEOTIDE SEQUENCE [LARGE SCALE GENOMIC DNA]</scope>
    <source>
        <strain evidence="3">KCTC 52039</strain>
    </source>
</reference>
<sequence>MRNHGSRPEQDGQSDQIKAQIEENLKRVYQSALVEEVPDRFKMLLQQLKEKDAGKNEAQK</sequence>
<proteinExistence type="predicted"/>
<evidence type="ECO:0000259" key="1">
    <source>
        <dbReference type="Pfam" id="PF18557"/>
    </source>
</evidence>
<evidence type="ECO:0000313" key="2">
    <source>
        <dbReference type="EMBL" id="MFC3183002.1"/>
    </source>
</evidence>
<organism evidence="2 3">
    <name type="scientific">Cypionkella sinensis</name>
    <dbReference type="NCBI Taxonomy" id="1756043"/>
    <lineage>
        <taxon>Bacteria</taxon>
        <taxon>Pseudomonadati</taxon>
        <taxon>Pseudomonadota</taxon>
        <taxon>Alphaproteobacteria</taxon>
        <taxon>Rhodobacterales</taxon>
        <taxon>Paracoccaceae</taxon>
        <taxon>Cypionkella</taxon>
    </lineage>
</organism>
<gene>
    <name evidence="2" type="ORF">ACFOGH_18530</name>
</gene>
<accession>A0ABV7J2E2</accession>
<dbReference type="Proteomes" id="UP001595547">
    <property type="component" value="Unassembled WGS sequence"/>
</dbReference>
<feature type="domain" description="Anti-sigma factor NepR" evidence="1">
    <location>
        <begin position="19"/>
        <end position="52"/>
    </location>
</feature>
<dbReference type="InterPro" id="IPR041649">
    <property type="entry name" value="NepR"/>
</dbReference>
<keyword evidence="3" id="KW-1185">Reference proteome</keyword>
<dbReference type="EMBL" id="JBHRTO010000002">
    <property type="protein sequence ID" value="MFC3183002.1"/>
    <property type="molecule type" value="Genomic_DNA"/>
</dbReference>